<keyword evidence="2" id="KW-1185">Reference proteome</keyword>
<proteinExistence type="predicted"/>
<reference evidence="1 2" key="1">
    <citation type="submission" date="2022-04" db="EMBL/GenBank/DDBJ databases">
        <title>Positive selection, recombination, and allopatry shape intraspecific diversity of widespread and dominant cyanobacteria.</title>
        <authorList>
            <person name="Wei J."/>
            <person name="Shu W."/>
            <person name="Hu C."/>
        </authorList>
    </citation>
    <scope>NUCLEOTIDE SEQUENCE [LARGE SCALE GENOMIC DNA]</scope>
    <source>
        <strain evidence="1 2">AS-A4</strain>
    </source>
</reference>
<dbReference type="RefSeq" id="WP_190448806.1">
    <property type="nucleotide sequence ID" value="NZ_JAMPLM010000010.1"/>
</dbReference>
<evidence type="ECO:0000313" key="2">
    <source>
        <dbReference type="Proteomes" id="UP001476950"/>
    </source>
</evidence>
<dbReference type="Proteomes" id="UP001476950">
    <property type="component" value="Unassembled WGS sequence"/>
</dbReference>
<protein>
    <submittedName>
        <fullName evidence="1">Uncharacterized protein</fullName>
    </submittedName>
</protein>
<sequence>MKKTRTSGKTEKQVTRIECGVGQSQAVRRRTSAMPKLQHSIRNWEEANGNWH</sequence>
<evidence type="ECO:0000313" key="1">
    <source>
        <dbReference type="EMBL" id="MEP1059448.1"/>
    </source>
</evidence>
<organism evidence="1 2">
    <name type="scientific">Stenomitos frigidus AS-A4</name>
    <dbReference type="NCBI Taxonomy" id="2933935"/>
    <lineage>
        <taxon>Bacteria</taxon>
        <taxon>Bacillati</taxon>
        <taxon>Cyanobacteriota</taxon>
        <taxon>Cyanophyceae</taxon>
        <taxon>Leptolyngbyales</taxon>
        <taxon>Leptolyngbyaceae</taxon>
        <taxon>Stenomitos</taxon>
    </lineage>
</organism>
<accession>A0ABV0KJN2</accession>
<name>A0ABV0KJN2_9CYAN</name>
<dbReference type="EMBL" id="JAMPLM010000010">
    <property type="protein sequence ID" value="MEP1059448.1"/>
    <property type="molecule type" value="Genomic_DNA"/>
</dbReference>
<comment type="caution">
    <text evidence="1">The sequence shown here is derived from an EMBL/GenBank/DDBJ whole genome shotgun (WGS) entry which is preliminary data.</text>
</comment>
<gene>
    <name evidence="1" type="ORF">NDI38_13450</name>
</gene>